<dbReference type="PROSITE" id="PS50122">
    <property type="entry name" value="CHEB"/>
    <property type="match status" value="1"/>
</dbReference>
<dbReference type="CDD" id="cd16434">
    <property type="entry name" value="CheB-CheR_fusion"/>
    <property type="match status" value="1"/>
</dbReference>
<dbReference type="GO" id="GO:0008984">
    <property type="term" value="F:protein-glutamate methylesterase activity"/>
    <property type="evidence" value="ECO:0007669"/>
    <property type="project" value="InterPro"/>
</dbReference>
<sequence length="787" mass="88428">MAEKKKTTRTAKQKPAAKKKAAVKKTPAKQTRAAAGNKKITSRPKEANDFPIVGLGASAGGLEALETFFSHMPPDRGIGFVIIQHLSPKHKSIMGSLLSKNTRMKVLEIKDGMTVKPNQVYLNPPNKDVVIINGTLQLMDPVKTGGIKLPIDSFFRSMAEELGEKAICVILSGTATDGTMGLKAVKGEGGLAMVQDPDSAKYDGMPRSAIATGIVDFILPVEKIPAELVRYVQTPYIGPPKKVIGTDDQFVNYIQKIFALIRSTTGHDLSHYKQTTIRRRIERRMAIHQINKIADYVKYLQQAPPEVEILFKDMLIGVTNFFRDPEAFEVLKKQVLPALLKSKQPDALIRIWSVGCSTGEEAYSMAILFAEAMEMVQHNYNLQVFASDIDAQAVDHARLGVYPDSIAADVSQERLNKYFVKEDNTYKVKKRLRDMIVFAVQNVIKDPPFSKLDLVSCRNLLIYMDSKLQKKVLPLFHYTLNPDGILFLGTSESIGEFTDLFHPIDRKWKILKRKEFFVERAIDYPNMPFYPGSKFDDNDEKKAPVETDIQNVAEKVILENFSMPGVLVNEKYEIIHFMGKTDKYLEAPVGRASFNILSMAREGLRFKLGTALHNAVRQKKTSTHKALIIKFNGEFRTIDLTVRPLAELAVTPGYFLVMFDDKTPPEKPLEKRGKKVAMDEADPVIVSLERELASTKEHLQTTMEEMETSNEELKSTNEELQSVNEELQSTNEELETSKEELQSTNEELVTVNMELQSKVEELSQTNNDINNLLGSTEIGTIFLDTNL</sequence>
<dbReference type="Gene3D" id="3.40.50.180">
    <property type="entry name" value="Methylesterase CheB, C-terminal domain"/>
    <property type="match status" value="1"/>
</dbReference>
<dbReference type="SUPFAM" id="SSF47757">
    <property type="entry name" value="Chemotaxis receptor methyltransferase CheR, N-terminal domain"/>
    <property type="match status" value="1"/>
</dbReference>
<dbReference type="PANTHER" id="PTHR24422">
    <property type="entry name" value="CHEMOTAXIS PROTEIN METHYLTRANSFERASE"/>
    <property type="match status" value="1"/>
</dbReference>
<dbReference type="SUPFAM" id="SSF53335">
    <property type="entry name" value="S-adenosyl-L-methionine-dependent methyltransferases"/>
    <property type="match status" value="1"/>
</dbReference>
<dbReference type="GO" id="GO:0005737">
    <property type="term" value="C:cytoplasm"/>
    <property type="evidence" value="ECO:0007669"/>
    <property type="project" value="InterPro"/>
</dbReference>
<evidence type="ECO:0000256" key="2">
    <source>
        <dbReference type="ARBA" id="ARBA00012534"/>
    </source>
</evidence>
<protein>
    <recommendedName>
        <fullName evidence="2">protein-glutamate O-methyltransferase</fullName>
        <ecNumber evidence="2">2.1.1.80</ecNumber>
    </recommendedName>
</protein>
<name>A0A8J6P188_9BACT</name>
<comment type="catalytic activity">
    <reaction evidence="1">
        <text>L-glutamyl-[protein] + S-adenosyl-L-methionine = [protein]-L-glutamate 5-O-methyl ester + S-adenosyl-L-homocysteine</text>
        <dbReference type="Rhea" id="RHEA:24452"/>
        <dbReference type="Rhea" id="RHEA-COMP:10208"/>
        <dbReference type="Rhea" id="RHEA-COMP:10311"/>
        <dbReference type="ChEBI" id="CHEBI:29973"/>
        <dbReference type="ChEBI" id="CHEBI:57856"/>
        <dbReference type="ChEBI" id="CHEBI:59789"/>
        <dbReference type="ChEBI" id="CHEBI:82795"/>
        <dbReference type="EC" id="2.1.1.80"/>
    </reaction>
</comment>
<dbReference type="GO" id="GO:0006935">
    <property type="term" value="P:chemotaxis"/>
    <property type="evidence" value="ECO:0007669"/>
    <property type="project" value="UniProtKB-UniRule"/>
</dbReference>
<evidence type="ECO:0000256" key="4">
    <source>
        <dbReference type="ARBA" id="ARBA00022679"/>
    </source>
</evidence>
<dbReference type="SMART" id="SM00138">
    <property type="entry name" value="MeTrc"/>
    <property type="match status" value="1"/>
</dbReference>
<keyword evidence="6" id="KW-0145">Chemotaxis</keyword>
<feature type="domain" description="CheR-type methyltransferase" evidence="9">
    <location>
        <begin position="254"/>
        <end position="524"/>
    </location>
</feature>
<feature type="region of interest" description="Disordered" evidence="7">
    <location>
        <begin position="701"/>
        <end position="742"/>
    </location>
</feature>
<proteinExistence type="predicted"/>
<dbReference type="Gene3D" id="1.10.287.620">
    <property type="entry name" value="Helix Hairpins"/>
    <property type="match status" value="1"/>
</dbReference>
<evidence type="ECO:0000256" key="6">
    <source>
        <dbReference type="PROSITE-ProRule" id="PRU00050"/>
    </source>
</evidence>
<dbReference type="EC" id="2.1.1.80" evidence="2"/>
<feature type="active site" evidence="6">
    <location>
        <position position="85"/>
    </location>
</feature>
<dbReference type="PROSITE" id="PS50123">
    <property type="entry name" value="CHER"/>
    <property type="match status" value="1"/>
</dbReference>
<dbReference type="InterPro" id="IPR000780">
    <property type="entry name" value="CheR_MeTrfase"/>
</dbReference>
<evidence type="ECO:0000313" key="11">
    <source>
        <dbReference type="Proteomes" id="UP000605201"/>
    </source>
</evidence>
<dbReference type="InterPro" id="IPR050903">
    <property type="entry name" value="Bact_Chemotaxis_MeTrfase"/>
</dbReference>
<keyword evidence="5" id="KW-0949">S-adenosyl-L-methionine</keyword>
<dbReference type="InterPro" id="IPR022642">
    <property type="entry name" value="CheR_C"/>
</dbReference>
<feature type="domain" description="CheB-type methylesterase" evidence="8">
    <location>
        <begin position="46"/>
        <end position="235"/>
    </location>
</feature>
<feature type="compositionally biased region" description="Basic residues" evidence="7">
    <location>
        <begin position="1"/>
        <end position="27"/>
    </location>
</feature>
<reference evidence="10 11" key="1">
    <citation type="submission" date="2020-08" db="EMBL/GenBank/DDBJ databases">
        <title>Bridging the membrane lipid divide: bacteria of the FCB group superphylum have the potential to synthesize archaeal ether lipids.</title>
        <authorList>
            <person name="Villanueva L."/>
            <person name="Von Meijenfeldt F.A.B."/>
            <person name="Westbye A.B."/>
            <person name="Yadav S."/>
            <person name="Hopmans E.C."/>
            <person name="Dutilh B.E."/>
            <person name="Sinninghe Damste J.S."/>
        </authorList>
    </citation>
    <scope>NUCLEOTIDE SEQUENCE [LARGE SCALE GENOMIC DNA]</scope>
    <source>
        <strain evidence="10">NIOZ-UU17</strain>
    </source>
</reference>
<feature type="non-terminal residue" evidence="10">
    <location>
        <position position="787"/>
    </location>
</feature>
<dbReference type="Pfam" id="PF01339">
    <property type="entry name" value="CheB_methylest"/>
    <property type="match status" value="1"/>
</dbReference>
<evidence type="ECO:0000259" key="8">
    <source>
        <dbReference type="PROSITE" id="PS50122"/>
    </source>
</evidence>
<dbReference type="InterPro" id="IPR029063">
    <property type="entry name" value="SAM-dependent_MTases_sf"/>
</dbReference>
<evidence type="ECO:0000256" key="3">
    <source>
        <dbReference type="ARBA" id="ARBA00022603"/>
    </source>
</evidence>
<accession>A0A8J6P188</accession>
<feature type="region of interest" description="Disordered" evidence="7">
    <location>
        <begin position="1"/>
        <end position="45"/>
    </location>
</feature>
<evidence type="ECO:0000259" key="9">
    <source>
        <dbReference type="PROSITE" id="PS50123"/>
    </source>
</evidence>
<dbReference type="InterPro" id="IPR022641">
    <property type="entry name" value="CheR_N"/>
</dbReference>
<dbReference type="PANTHER" id="PTHR24422:SF27">
    <property type="entry name" value="PROTEIN-GLUTAMATE O-METHYLTRANSFERASE"/>
    <property type="match status" value="1"/>
</dbReference>
<evidence type="ECO:0000256" key="1">
    <source>
        <dbReference type="ARBA" id="ARBA00001541"/>
    </source>
</evidence>
<dbReference type="SUPFAM" id="SSF58104">
    <property type="entry name" value="Methyl-accepting chemotaxis protein (MCP) signaling domain"/>
    <property type="match status" value="1"/>
</dbReference>
<gene>
    <name evidence="10" type="ORF">H8D96_18385</name>
</gene>
<comment type="caution">
    <text evidence="10">The sequence shown here is derived from an EMBL/GenBank/DDBJ whole genome shotgun (WGS) entry which is preliminary data.</text>
</comment>
<evidence type="ECO:0000313" key="10">
    <source>
        <dbReference type="EMBL" id="MBC8433884.1"/>
    </source>
</evidence>
<dbReference type="Proteomes" id="UP000605201">
    <property type="component" value="Unassembled WGS sequence"/>
</dbReference>
<dbReference type="Pfam" id="PF03705">
    <property type="entry name" value="CheR_N"/>
    <property type="match status" value="1"/>
</dbReference>
<evidence type="ECO:0000256" key="7">
    <source>
        <dbReference type="SAM" id="MobiDB-lite"/>
    </source>
</evidence>
<evidence type="ECO:0000256" key="5">
    <source>
        <dbReference type="ARBA" id="ARBA00022691"/>
    </source>
</evidence>
<dbReference type="GO" id="GO:0008983">
    <property type="term" value="F:protein-glutamate O-methyltransferase activity"/>
    <property type="evidence" value="ECO:0007669"/>
    <property type="project" value="UniProtKB-EC"/>
</dbReference>
<organism evidence="10 11">
    <name type="scientific">Candidatus Desulfatibia vada</name>
    <dbReference type="NCBI Taxonomy" id="2841696"/>
    <lineage>
        <taxon>Bacteria</taxon>
        <taxon>Pseudomonadati</taxon>
        <taxon>Thermodesulfobacteriota</taxon>
        <taxon>Desulfobacteria</taxon>
        <taxon>Desulfobacterales</taxon>
        <taxon>Desulfobacterales incertae sedis</taxon>
        <taxon>Candidatus Desulfatibia</taxon>
    </lineage>
</organism>
<keyword evidence="3" id="KW-0489">Methyltransferase</keyword>
<dbReference type="AlphaFoldDB" id="A0A8J6P188"/>
<dbReference type="Pfam" id="PF01739">
    <property type="entry name" value="CheR"/>
    <property type="match status" value="1"/>
</dbReference>
<dbReference type="InterPro" id="IPR036804">
    <property type="entry name" value="CheR_N_sf"/>
</dbReference>
<dbReference type="Gene3D" id="1.10.155.10">
    <property type="entry name" value="Chemotaxis receptor methyltransferase CheR, N-terminal domain"/>
    <property type="match status" value="1"/>
</dbReference>
<dbReference type="Gene3D" id="3.40.50.150">
    <property type="entry name" value="Vaccinia Virus protein VP39"/>
    <property type="match status" value="1"/>
</dbReference>
<dbReference type="PRINTS" id="PR00996">
    <property type="entry name" value="CHERMTFRASE"/>
</dbReference>
<dbReference type="InterPro" id="IPR000673">
    <property type="entry name" value="Sig_transdc_resp-reg_Me-estase"/>
</dbReference>
<dbReference type="EMBL" id="JACNIG010000349">
    <property type="protein sequence ID" value="MBC8433884.1"/>
    <property type="molecule type" value="Genomic_DNA"/>
</dbReference>
<keyword evidence="4" id="KW-0808">Transferase</keyword>
<feature type="compositionally biased region" description="Polar residues" evidence="7">
    <location>
        <begin position="718"/>
        <end position="731"/>
    </location>
</feature>
<dbReference type="GO" id="GO:0032259">
    <property type="term" value="P:methylation"/>
    <property type="evidence" value="ECO:0007669"/>
    <property type="project" value="UniProtKB-KW"/>
</dbReference>
<keyword evidence="6" id="KW-0378">Hydrolase</keyword>
<feature type="active site" evidence="6">
    <location>
        <position position="177"/>
    </location>
</feature>
<dbReference type="GO" id="GO:0000156">
    <property type="term" value="F:phosphorelay response regulator activity"/>
    <property type="evidence" value="ECO:0007669"/>
    <property type="project" value="InterPro"/>
</dbReference>
<feature type="active site" evidence="6">
    <location>
        <position position="58"/>
    </location>
</feature>
<dbReference type="SUPFAM" id="SSF52738">
    <property type="entry name" value="Methylesterase CheB, C-terminal domain"/>
    <property type="match status" value="1"/>
</dbReference>
<dbReference type="InterPro" id="IPR035909">
    <property type="entry name" value="CheB_C"/>
</dbReference>